<feature type="transmembrane region" description="Helical" evidence="8">
    <location>
        <begin position="165"/>
        <end position="187"/>
    </location>
</feature>
<feature type="transmembrane region" description="Helical" evidence="8">
    <location>
        <begin position="226"/>
        <end position="245"/>
    </location>
</feature>
<keyword evidence="7 8" id="KW-0472">Membrane</keyword>
<evidence type="ECO:0000256" key="1">
    <source>
        <dbReference type="ARBA" id="ARBA00004651"/>
    </source>
</evidence>
<dbReference type="GO" id="GO:0005886">
    <property type="term" value="C:plasma membrane"/>
    <property type="evidence" value="ECO:0007669"/>
    <property type="project" value="UniProtKB-SubCell"/>
</dbReference>
<keyword evidence="10" id="KW-1185">Reference proteome</keyword>
<dbReference type="Pfam" id="PF01925">
    <property type="entry name" value="TauE"/>
    <property type="match status" value="1"/>
</dbReference>
<gene>
    <name evidence="9" type="ORF">HNQ60_005154</name>
</gene>
<organism evidence="9 10">
    <name type="scientific">Povalibacter uvarum</name>
    <dbReference type="NCBI Taxonomy" id="732238"/>
    <lineage>
        <taxon>Bacteria</taxon>
        <taxon>Pseudomonadati</taxon>
        <taxon>Pseudomonadota</taxon>
        <taxon>Gammaproteobacteria</taxon>
        <taxon>Steroidobacterales</taxon>
        <taxon>Steroidobacteraceae</taxon>
        <taxon>Povalibacter</taxon>
    </lineage>
</organism>
<name>A0A841HWA5_9GAMM</name>
<evidence type="ECO:0000256" key="7">
    <source>
        <dbReference type="ARBA" id="ARBA00023136"/>
    </source>
</evidence>
<reference evidence="9 10" key="1">
    <citation type="submission" date="2020-08" db="EMBL/GenBank/DDBJ databases">
        <title>Genomic Encyclopedia of Type Strains, Phase IV (KMG-IV): sequencing the most valuable type-strain genomes for metagenomic binning, comparative biology and taxonomic classification.</title>
        <authorList>
            <person name="Goeker M."/>
        </authorList>
    </citation>
    <scope>NUCLEOTIDE SEQUENCE [LARGE SCALE GENOMIC DNA]</scope>
    <source>
        <strain evidence="9 10">DSM 26723</strain>
    </source>
</reference>
<feature type="transmembrane region" description="Helical" evidence="8">
    <location>
        <begin position="135"/>
        <end position="159"/>
    </location>
</feature>
<comment type="caution">
    <text evidence="9">The sequence shown here is derived from an EMBL/GenBank/DDBJ whole genome shotgun (WGS) entry which is preliminary data.</text>
</comment>
<comment type="subcellular location">
    <subcellularLocation>
        <location evidence="1 8">Cell membrane</location>
        <topology evidence="1 8">Multi-pass membrane protein</topology>
    </subcellularLocation>
</comment>
<dbReference type="InterPro" id="IPR002781">
    <property type="entry name" value="TM_pro_TauE-like"/>
</dbReference>
<evidence type="ECO:0000256" key="8">
    <source>
        <dbReference type="RuleBase" id="RU363041"/>
    </source>
</evidence>
<evidence type="ECO:0000313" key="9">
    <source>
        <dbReference type="EMBL" id="MBB6096232.1"/>
    </source>
</evidence>
<dbReference type="EMBL" id="JACHHZ010000007">
    <property type="protein sequence ID" value="MBB6096232.1"/>
    <property type="molecule type" value="Genomic_DNA"/>
</dbReference>
<keyword evidence="4 8" id="KW-1003">Cell membrane</keyword>
<dbReference type="PANTHER" id="PTHR30269:SF23">
    <property type="entry name" value="MEMBRANE TRANSPORTER PROTEIN YDHB-RELATED"/>
    <property type="match status" value="1"/>
</dbReference>
<accession>A0A841HWA5</accession>
<protein>
    <recommendedName>
        <fullName evidence="8">Probable membrane transporter protein</fullName>
    </recommendedName>
</protein>
<keyword evidence="6 8" id="KW-1133">Transmembrane helix</keyword>
<feature type="transmembrane region" description="Helical" evidence="8">
    <location>
        <begin position="199"/>
        <end position="220"/>
    </location>
</feature>
<feature type="transmembrane region" description="Helical" evidence="8">
    <location>
        <begin position="104"/>
        <end position="123"/>
    </location>
</feature>
<evidence type="ECO:0000256" key="4">
    <source>
        <dbReference type="ARBA" id="ARBA00022475"/>
    </source>
</evidence>
<comment type="similarity">
    <text evidence="2 8">Belongs to the 4-toluene sulfonate uptake permease (TSUP) (TC 2.A.102) family.</text>
</comment>
<evidence type="ECO:0000256" key="2">
    <source>
        <dbReference type="ARBA" id="ARBA00009142"/>
    </source>
</evidence>
<dbReference type="PANTHER" id="PTHR30269">
    <property type="entry name" value="TRANSMEMBRANE PROTEIN YFCA"/>
    <property type="match status" value="1"/>
</dbReference>
<keyword evidence="3" id="KW-0813">Transport</keyword>
<evidence type="ECO:0000256" key="5">
    <source>
        <dbReference type="ARBA" id="ARBA00022692"/>
    </source>
</evidence>
<proteinExistence type="inferred from homology"/>
<evidence type="ECO:0000256" key="3">
    <source>
        <dbReference type="ARBA" id="ARBA00022448"/>
    </source>
</evidence>
<feature type="transmembrane region" description="Helical" evidence="8">
    <location>
        <begin position="37"/>
        <end position="61"/>
    </location>
</feature>
<evidence type="ECO:0000313" key="10">
    <source>
        <dbReference type="Proteomes" id="UP000588068"/>
    </source>
</evidence>
<evidence type="ECO:0000256" key="6">
    <source>
        <dbReference type="ARBA" id="ARBA00022989"/>
    </source>
</evidence>
<dbReference type="AlphaFoldDB" id="A0A841HWA5"/>
<keyword evidence="5 8" id="KW-0812">Transmembrane</keyword>
<dbReference type="Proteomes" id="UP000588068">
    <property type="component" value="Unassembled WGS sequence"/>
</dbReference>
<dbReference type="InterPro" id="IPR052017">
    <property type="entry name" value="TSUP"/>
</dbReference>
<sequence length="250" mass="25825">MRVIVPEENLVQLALACVVALSASTLGGLSGFGTGLILPVFLVPLVGIANVIPVMAVGMLINNGSRVVAFWRDIDWLHARRMLLLGLPACVAGAYGYTLLSAKWIAVLLGTFLLLSVPMRRVLRRAQLQFSAATEVGAGAVFGFVNGGVTGAGVILISILMSVGLAGSSLVATDAVVSIIMGAAKVMLFGSLSALDLRLALLGLLVGLFTAPGAFIARALLRRIPAGVHAGFMELVVVVGAIVLLSRAWA</sequence>